<gene>
    <name evidence="2" type="primary">tex47</name>
</gene>
<dbReference type="InterPro" id="IPR055308">
    <property type="entry name" value="TEX47-like"/>
</dbReference>
<reference evidence="2" key="1">
    <citation type="submission" date="2025-08" db="UniProtKB">
        <authorList>
            <consortium name="RefSeq"/>
        </authorList>
    </citation>
    <scope>IDENTIFICATION</scope>
</reference>
<dbReference type="GeneID" id="114452099"/>
<dbReference type="AlphaFoldDB" id="A0A6P7KI08"/>
<dbReference type="PANTHER" id="PTHR34035">
    <property type="entry name" value="TESTIS-EXPRESSED PROTEIN 47"/>
    <property type="match status" value="1"/>
</dbReference>
<keyword evidence="1" id="KW-1185">Reference proteome</keyword>
<dbReference type="OrthoDB" id="548795at2759"/>
<evidence type="ECO:0000313" key="1">
    <source>
        <dbReference type="Proteomes" id="UP000515145"/>
    </source>
</evidence>
<evidence type="ECO:0000313" key="2">
    <source>
        <dbReference type="RefSeq" id="XP_028287011.1"/>
    </source>
</evidence>
<dbReference type="CTD" id="219557"/>
<sequence>MSVSQEVSVSTKSWKMKDSEDEDIDKVTMFDLVCSKMREMVLLQRLVVIAQLSRDVVDRKEVGAHYENLNFQLNKQFKRDLITGLLLIYPSCLLYIIESSRDFLLSVLKDLQAMQQKPDGTLLKAKIVFMAHNPESRMFQQWSYKVMDAAQVAVDTGIKRLEEDEESTETLVCSVLSSLQKLSENLQVSRMVLPGLVLDQTPQMIIPQKVLDKLLCRDELQSPAQHLQMYNSPLDISMEFGQVNPLNFYSSV</sequence>
<dbReference type="Pfam" id="PF24787">
    <property type="entry name" value="TEX47"/>
    <property type="match status" value="1"/>
</dbReference>
<name>A0A6P7KI08_9TELE</name>
<dbReference type="InParanoid" id="A0A6P7KI08"/>
<organism evidence="1 2">
    <name type="scientific">Parambassis ranga</name>
    <name type="common">Indian glassy fish</name>
    <dbReference type="NCBI Taxonomy" id="210632"/>
    <lineage>
        <taxon>Eukaryota</taxon>
        <taxon>Metazoa</taxon>
        <taxon>Chordata</taxon>
        <taxon>Craniata</taxon>
        <taxon>Vertebrata</taxon>
        <taxon>Euteleostomi</taxon>
        <taxon>Actinopterygii</taxon>
        <taxon>Neopterygii</taxon>
        <taxon>Teleostei</taxon>
        <taxon>Neoteleostei</taxon>
        <taxon>Acanthomorphata</taxon>
        <taxon>Ovalentaria</taxon>
        <taxon>Ambassidae</taxon>
        <taxon>Parambassis</taxon>
    </lineage>
</organism>
<dbReference type="RefSeq" id="XP_028287011.1">
    <property type="nucleotide sequence ID" value="XM_028431210.1"/>
</dbReference>
<protein>
    <submittedName>
        <fullName evidence="2">Testis-expressed protein 47 isoform X1</fullName>
    </submittedName>
</protein>
<accession>A0A6P7KI08</accession>
<dbReference type="PANTHER" id="PTHR34035:SF1">
    <property type="entry name" value="TESTIS-EXPRESSED PROTEIN 47"/>
    <property type="match status" value="1"/>
</dbReference>
<proteinExistence type="predicted"/>
<dbReference type="Proteomes" id="UP000515145">
    <property type="component" value="Chromosome 19"/>
</dbReference>